<dbReference type="AlphaFoldDB" id="A0A0P5W5X4"/>
<accession>A0A0P5W5X4</accession>
<evidence type="ECO:0000313" key="1">
    <source>
        <dbReference type="EMBL" id="JAN77808.1"/>
    </source>
</evidence>
<protein>
    <submittedName>
        <fullName evidence="1">Uncharacterized protein</fullName>
    </submittedName>
</protein>
<reference evidence="1" key="1">
    <citation type="submission" date="2015-10" db="EMBL/GenBank/DDBJ databases">
        <title>EvidentialGene: Evidence-directed Construction of Complete mRNA Transcriptomes without Genomes.</title>
        <authorList>
            <person name="Gilbert D.G."/>
        </authorList>
    </citation>
    <scope>NUCLEOTIDE SEQUENCE</scope>
</reference>
<proteinExistence type="predicted"/>
<sequence>MRVFISPFGQSLMYFFATVTWPFPKLRLVSFNYFPVIRSIDSPPPLHLAKRHSHLMKEKKNYQSEKTKSQVTMINFYVQHTHTQTLYCLHFVFLHRQSKTSPFTLLIGLLCVSDW</sequence>
<dbReference type="EMBL" id="GDIQ01016929">
    <property type="protein sequence ID" value="JAN77808.1"/>
    <property type="molecule type" value="Transcribed_RNA"/>
</dbReference>
<organism evidence="1">
    <name type="scientific">Daphnia magna</name>
    <dbReference type="NCBI Taxonomy" id="35525"/>
    <lineage>
        <taxon>Eukaryota</taxon>
        <taxon>Metazoa</taxon>
        <taxon>Ecdysozoa</taxon>
        <taxon>Arthropoda</taxon>
        <taxon>Crustacea</taxon>
        <taxon>Branchiopoda</taxon>
        <taxon>Diplostraca</taxon>
        <taxon>Cladocera</taxon>
        <taxon>Anomopoda</taxon>
        <taxon>Daphniidae</taxon>
        <taxon>Daphnia</taxon>
    </lineage>
</organism>
<name>A0A0P5W5X4_9CRUS</name>